<dbReference type="SUPFAM" id="SSF101152">
    <property type="entry name" value="Mob1/phocein"/>
    <property type="match status" value="1"/>
</dbReference>
<feature type="binding site" evidence="1">
    <location>
        <position position="95"/>
    </location>
    <ligand>
        <name>Zn(2+)</name>
        <dbReference type="ChEBI" id="CHEBI:29105"/>
    </ligand>
</feature>
<dbReference type="AlphaFoldDB" id="A0A163K2H1"/>
<dbReference type="STRING" id="4829.A0A163K2H1"/>
<dbReference type="OMA" id="KENCPEM"/>
<organism evidence="3">
    <name type="scientific">Absidia glauca</name>
    <name type="common">Pin mould</name>
    <dbReference type="NCBI Taxonomy" id="4829"/>
    <lineage>
        <taxon>Eukaryota</taxon>
        <taxon>Fungi</taxon>
        <taxon>Fungi incertae sedis</taxon>
        <taxon>Mucoromycota</taxon>
        <taxon>Mucoromycotina</taxon>
        <taxon>Mucoromycetes</taxon>
        <taxon>Mucorales</taxon>
        <taxon>Cunninghamellaceae</taxon>
        <taxon>Absidia</taxon>
    </lineage>
</organism>
<dbReference type="PANTHER" id="PTHR22599">
    <property type="entry name" value="MPS ONE BINDER KINASE ACTIVATOR-LIKE MOB"/>
    <property type="match status" value="1"/>
</dbReference>
<dbReference type="InParanoid" id="A0A163K2H1"/>
<dbReference type="SMART" id="SM01388">
    <property type="entry name" value="Mob1_phocein"/>
    <property type="match status" value="1"/>
</dbReference>
<feature type="binding site" evidence="1">
    <location>
        <position position="90"/>
    </location>
    <ligand>
        <name>Zn(2+)</name>
        <dbReference type="ChEBI" id="CHEBI:29105"/>
    </ligand>
</feature>
<feature type="binding site" evidence="1">
    <location>
        <position position="163"/>
    </location>
    <ligand>
        <name>Zn(2+)</name>
        <dbReference type="ChEBI" id="CHEBI:29105"/>
    </ligand>
</feature>
<dbReference type="Proteomes" id="UP000078561">
    <property type="component" value="Unassembled WGS sequence"/>
</dbReference>
<gene>
    <name evidence="3" type="primary">ABSGL_09576.1 scaffold 11342</name>
</gene>
<evidence type="ECO:0000313" key="4">
    <source>
        <dbReference type="Proteomes" id="UP000078561"/>
    </source>
</evidence>
<feature type="compositionally biased region" description="Acidic residues" evidence="2">
    <location>
        <begin position="209"/>
        <end position="236"/>
    </location>
</feature>
<keyword evidence="1" id="KW-0862">Zinc</keyword>
<dbReference type="Pfam" id="PF03637">
    <property type="entry name" value="Mob1_phocein"/>
    <property type="match status" value="1"/>
</dbReference>
<evidence type="ECO:0000256" key="2">
    <source>
        <dbReference type="SAM" id="MobiDB-lite"/>
    </source>
</evidence>
<dbReference type="Gene3D" id="1.20.140.30">
    <property type="entry name" value="MOB kinase activator"/>
    <property type="match status" value="1"/>
</dbReference>
<sequence length="267" mass="30510">MVDSTVTLRRLYPGTRLEDAFDWPFEPLDNLESSFNVQEYLQQIIRLGCSNVDSIVELPESVDKQVWQYEQLRQVCLELGMLVVALEPECTKENCPEMKADGWLYLCAAHPATQSASQHMSDNGHLANPTFATLYFPSRISIPEPSLKHFQSIARRLYRIFAHAYFHHREIYEIFENDTSLYARFLLLSRTYSLVPPDLVSIPDGNQDYQDDNDDDNDDEDDDNDDANDNQDELNDGDGISSKKKGNTKKSVVADDSRSEVTAIEED</sequence>
<keyword evidence="1" id="KW-0479">Metal-binding</keyword>
<proteinExistence type="predicted"/>
<protein>
    <recommendedName>
        <fullName evidence="5">Mob1/phocein</fullName>
    </recommendedName>
</protein>
<name>A0A163K2H1_ABSGL</name>
<reference evidence="3" key="1">
    <citation type="submission" date="2016-04" db="EMBL/GenBank/DDBJ databases">
        <authorList>
            <person name="Evans L.H."/>
            <person name="Alamgir A."/>
            <person name="Owens N."/>
            <person name="Weber N.D."/>
            <person name="Virtaneva K."/>
            <person name="Barbian K."/>
            <person name="Babar A."/>
            <person name="Rosenke K."/>
        </authorList>
    </citation>
    <scope>NUCLEOTIDE SEQUENCE [LARGE SCALE GENOMIC DNA]</scope>
    <source>
        <strain evidence="3">CBS 101.48</strain>
    </source>
</reference>
<dbReference type="EMBL" id="LT554228">
    <property type="protein sequence ID" value="SAM03733.1"/>
    <property type="molecule type" value="Genomic_DNA"/>
</dbReference>
<evidence type="ECO:0008006" key="5">
    <source>
        <dbReference type="Google" id="ProtNLM"/>
    </source>
</evidence>
<evidence type="ECO:0000256" key="1">
    <source>
        <dbReference type="PIRSR" id="PIRSR605301-1"/>
    </source>
</evidence>
<feature type="region of interest" description="Disordered" evidence="2">
    <location>
        <begin position="199"/>
        <end position="267"/>
    </location>
</feature>
<dbReference type="OrthoDB" id="10262609at2759"/>
<accession>A0A163K2H1</accession>
<feature type="binding site" evidence="1">
    <location>
        <position position="168"/>
    </location>
    <ligand>
        <name>Zn(2+)</name>
        <dbReference type="ChEBI" id="CHEBI:29105"/>
    </ligand>
</feature>
<dbReference type="InterPro" id="IPR036703">
    <property type="entry name" value="MOB_kinase_act_sf"/>
</dbReference>
<keyword evidence="4" id="KW-1185">Reference proteome</keyword>
<evidence type="ECO:0000313" key="3">
    <source>
        <dbReference type="EMBL" id="SAM03733.1"/>
    </source>
</evidence>
<dbReference type="InterPro" id="IPR005301">
    <property type="entry name" value="MOB_kinase_act_fam"/>
</dbReference>